<protein>
    <submittedName>
        <fullName evidence="1">Uncharacterized protein</fullName>
    </submittedName>
</protein>
<reference evidence="1" key="1">
    <citation type="submission" date="2017-08" db="EMBL/GenBank/DDBJ databases">
        <authorList>
            <person name="de Groot N.N."/>
        </authorList>
    </citation>
    <scope>NUCLEOTIDE SEQUENCE</scope>
</reference>
<evidence type="ECO:0000313" key="1">
    <source>
        <dbReference type="EMBL" id="SOB74524.1"/>
    </source>
</evidence>
<name>A0A285PY12_9VIRU</name>
<keyword evidence="2" id="KW-1185">Reference proteome</keyword>
<dbReference type="EMBL" id="LT907979">
    <property type="protein sequence ID" value="SOB74524.1"/>
    <property type="molecule type" value="Genomic_DNA"/>
</dbReference>
<proteinExistence type="predicted"/>
<dbReference type="Proteomes" id="UP000274850">
    <property type="component" value="Segment"/>
</dbReference>
<organism evidence="1">
    <name type="scientific">Cedratvirus lausannensis</name>
    <dbReference type="NCBI Taxonomy" id="2023205"/>
    <lineage>
        <taxon>Viruses</taxon>
        <taxon>Pithoviruses</taxon>
        <taxon>Orthocedratvirinae</taxon>
        <taxon>Alphacedratvirus</taxon>
        <taxon>Alphacedratvirus francolausannense</taxon>
    </lineage>
</organism>
<sequence>MGDFLAFYEDLVKVSAKISTEKQIWSSINKLPSEHCEYLYFLILHDYLSHGGEEKSLPYGCKLQMGGKGVLYTVDKLPERTQKLIVTYLVKISN</sequence>
<evidence type="ECO:0000313" key="2">
    <source>
        <dbReference type="Proteomes" id="UP000274850"/>
    </source>
</evidence>
<accession>A0A285PY12</accession>
<gene>
    <name evidence="1" type="ORF">BQ9231_00641</name>
</gene>